<protein>
    <submittedName>
        <fullName evidence="1">Uncharacterized protein</fullName>
    </submittedName>
</protein>
<dbReference type="EMBL" id="BMJT01000004">
    <property type="protein sequence ID" value="GGG20394.1"/>
    <property type="molecule type" value="Genomic_DNA"/>
</dbReference>
<dbReference type="Proteomes" id="UP000616608">
    <property type="component" value="Unassembled WGS sequence"/>
</dbReference>
<evidence type="ECO:0000313" key="2">
    <source>
        <dbReference type="Proteomes" id="UP000616608"/>
    </source>
</evidence>
<reference evidence="1" key="1">
    <citation type="journal article" date="2014" name="Int. J. Syst. Evol. Microbiol.">
        <title>Complete genome sequence of Corynebacterium casei LMG S-19264T (=DSM 44701T), isolated from a smear-ripened cheese.</title>
        <authorList>
            <consortium name="US DOE Joint Genome Institute (JGI-PGF)"/>
            <person name="Walter F."/>
            <person name="Albersmeier A."/>
            <person name="Kalinowski J."/>
            <person name="Ruckert C."/>
        </authorList>
    </citation>
    <scope>NUCLEOTIDE SEQUENCE</scope>
    <source>
        <strain evidence="1">CGMCC 1.15760</strain>
    </source>
</reference>
<name>A0A917G3D8_9BACI</name>
<accession>A0A917G3D8</accession>
<reference evidence="1" key="2">
    <citation type="submission" date="2020-09" db="EMBL/GenBank/DDBJ databases">
        <authorList>
            <person name="Sun Q."/>
            <person name="Zhou Y."/>
        </authorList>
    </citation>
    <scope>NUCLEOTIDE SEQUENCE</scope>
    <source>
        <strain evidence="1">CGMCC 1.15760</strain>
    </source>
</reference>
<gene>
    <name evidence="1" type="ORF">GCM10007425_13500</name>
</gene>
<proteinExistence type="predicted"/>
<dbReference type="AlphaFoldDB" id="A0A917G3D8"/>
<evidence type="ECO:0000313" key="1">
    <source>
        <dbReference type="EMBL" id="GGG20394.1"/>
    </source>
</evidence>
<comment type="caution">
    <text evidence="1">The sequence shown here is derived from an EMBL/GenBank/DDBJ whole genome shotgun (WGS) entry which is preliminary data.</text>
</comment>
<organism evidence="1 2">
    <name type="scientific">Lysinibacillus alkalisoli</name>
    <dbReference type="NCBI Taxonomy" id="1911548"/>
    <lineage>
        <taxon>Bacteria</taxon>
        <taxon>Bacillati</taxon>
        <taxon>Bacillota</taxon>
        <taxon>Bacilli</taxon>
        <taxon>Bacillales</taxon>
        <taxon>Bacillaceae</taxon>
        <taxon>Lysinibacillus</taxon>
    </lineage>
</organism>
<dbReference type="RefSeq" id="WP_188614273.1">
    <property type="nucleotide sequence ID" value="NZ_BMJT01000004.1"/>
</dbReference>
<sequence>MNGMIEDLHISLENSLPFTTADNETFYGIQVSIFNESNHVVTPRNVLQHFMIQDEQGKDITKDMTWLTNDLFGADFLTVTKIKPLQTIEGHIYYQNTANKRAKNIVITSKKEEVTLGLPLAERIQPLQLKEHTVWHSQDIDAKVKSIRTWFNTIESNIQANQMNVEKKDHYTIYTLPTYKKVMLTHLNMTYHYYYMNDQLFFVYFYPNENSVQHENRFYFHNGQMIRWLMPNESIIDRTTVEINPMLAREEANILQLEKIFVKDMKKTAND</sequence>
<keyword evidence="2" id="KW-1185">Reference proteome</keyword>